<dbReference type="AlphaFoldDB" id="A0A0N0P9G4"/>
<accession>A0A0N0P9G4</accession>
<evidence type="ECO:0000313" key="3">
    <source>
        <dbReference type="EMBL" id="KPI90697.1"/>
    </source>
</evidence>
<feature type="transmembrane region" description="Helical" evidence="2">
    <location>
        <begin position="703"/>
        <end position="721"/>
    </location>
</feature>
<name>A0A0N0P9G4_LEPSE</name>
<keyword evidence="2" id="KW-0812">Transmembrane</keyword>
<keyword evidence="2" id="KW-0472">Membrane</keyword>
<dbReference type="OMA" id="PWCTSSF"/>
<organism evidence="3 4">
    <name type="scientific">Leptomonas seymouri</name>
    <dbReference type="NCBI Taxonomy" id="5684"/>
    <lineage>
        <taxon>Eukaryota</taxon>
        <taxon>Discoba</taxon>
        <taxon>Euglenozoa</taxon>
        <taxon>Kinetoplastea</taxon>
        <taxon>Metakinetoplastina</taxon>
        <taxon>Trypanosomatida</taxon>
        <taxon>Trypanosomatidae</taxon>
        <taxon>Leishmaniinae</taxon>
        <taxon>Leptomonas</taxon>
    </lineage>
</organism>
<dbReference type="Proteomes" id="UP000038009">
    <property type="component" value="Unassembled WGS sequence"/>
</dbReference>
<dbReference type="VEuPathDB" id="TriTrypDB:Lsey_0002_0210"/>
<reference evidence="3 4" key="1">
    <citation type="journal article" date="2015" name="PLoS Pathog.">
        <title>Leptomonas seymouri: Adaptations to the Dixenous Life Cycle Analyzed by Genome Sequencing, Transcriptome Profiling and Co-infection with Leishmania donovani.</title>
        <authorList>
            <person name="Kraeva N."/>
            <person name="Butenko A."/>
            <person name="Hlavacova J."/>
            <person name="Kostygov A."/>
            <person name="Myskova J."/>
            <person name="Grybchuk D."/>
            <person name="Lestinova T."/>
            <person name="Votypka J."/>
            <person name="Volf P."/>
            <person name="Opperdoes F."/>
            <person name="Flegontov P."/>
            <person name="Lukes J."/>
            <person name="Yurchenko V."/>
        </authorList>
    </citation>
    <scope>NUCLEOTIDE SEQUENCE [LARGE SCALE GENOMIC DNA]</scope>
    <source>
        <strain evidence="3 4">ATCC 30220</strain>
    </source>
</reference>
<keyword evidence="2" id="KW-1133">Transmembrane helix</keyword>
<keyword evidence="4" id="KW-1185">Reference proteome</keyword>
<dbReference type="EMBL" id="LJSK01000002">
    <property type="protein sequence ID" value="KPI90697.1"/>
    <property type="molecule type" value="Genomic_DNA"/>
</dbReference>
<gene>
    <name evidence="3" type="ORF">ABL78_0133</name>
</gene>
<protein>
    <submittedName>
        <fullName evidence="3">Uncharacterized protein</fullName>
    </submittedName>
</protein>
<sequence length="722" mass="76903">MTPEADDKALPMRVALHAEDVVAAGRAANVLQVPSPIYTVEFTGAHHVLIGAGGGGRKFGMANVALLLRVHSLRNAPSTSSSARSGMETTSAASPSPSPSATATEPPVWSFAAAIDLGADIPWCTSAFLPFNGHTALAEGSTSGPSALSWSNKQRVVLEGLVGFIALSSITSFTLIGIYQGTEPTSNTATPLPSDAAAAAAVKPQIPKLYHNNGGEERQRRYLRQLARITVPHDEKDPDKKPIALTQSLLLIAHDSNGILAYTLADLVPDSFEDEDEEEYQLKYAAQVKCGALQRRVPRVVTVATPVAEWQLPARVNDLSMNRVCIVQAESANVTGPSADAADASTQPCKAHLQEHLIVAAVLQNKSVVLSTLRLRRKFTSKTRSSGKHRKHAGTALENAGPDLVKVVLTLTGAELPLPFKLLTSSLRLVRLFGWNNITVAQHAEMRRQLTWQSLQEQGAPTRGPLCSLMLVAFNVHASESFIIHGAVEVTPLPSTSQESHGGLGLKLNWTQPQPTPVLGDAITSLSMCTDKVPADYEARIKRSPVGAAVPTHFIVGTVEGWVASVRWDAAEGRWHSDHIRPSPLKSVSKRFPALHKEPVSCVAVSAENDVVTADIAQNLALTTLPYALCTAATSASLLKAGSASGSPHGTHNRGGVSGDSLCVVQSRLATSSALFPTSMPRTGLLGWGAEERFNLPMPVRTLIFFLVPLLLLLVALAIMMH</sequence>
<comment type="caution">
    <text evidence="3">The sequence shown here is derived from an EMBL/GenBank/DDBJ whole genome shotgun (WGS) entry which is preliminary data.</text>
</comment>
<proteinExistence type="predicted"/>
<evidence type="ECO:0000256" key="2">
    <source>
        <dbReference type="SAM" id="Phobius"/>
    </source>
</evidence>
<feature type="compositionally biased region" description="Low complexity" evidence="1">
    <location>
        <begin position="88"/>
        <end position="104"/>
    </location>
</feature>
<evidence type="ECO:0000313" key="4">
    <source>
        <dbReference type="Proteomes" id="UP000038009"/>
    </source>
</evidence>
<dbReference type="OrthoDB" id="278804at2759"/>
<evidence type="ECO:0000256" key="1">
    <source>
        <dbReference type="SAM" id="MobiDB-lite"/>
    </source>
</evidence>
<feature type="region of interest" description="Disordered" evidence="1">
    <location>
        <begin position="76"/>
        <end position="104"/>
    </location>
</feature>